<dbReference type="EMBL" id="MLJW01003098">
    <property type="protein sequence ID" value="OIQ72866.1"/>
    <property type="molecule type" value="Genomic_DNA"/>
</dbReference>
<gene>
    <name evidence="1" type="ORF">GALL_455040</name>
</gene>
<reference evidence="1" key="1">
    <citation type="submission" date="2016-10" db="EMBL/GenBank/DDBJ databases">
        <title>Sequence of Gallionella enrichment culture.</title>
        <authorList>
            <person name="Poehlein A."/>
            <person name="Muehling M."/>
            <person name="Daniel R."/>
        </authorList>
    </citation>
    <scope>NUCLEOTIDE SEQUENCE</scope>
</reference>
<comment type="caution">
    <text evidence="1">The sequence shown here is derived from an EMBL/GenBank/DDBJ whole genome shotgun (WGS) entry which is preliminary data.</text>
</comment>
<evidence type="ECO:0000313" key="1">
    <source>
        <dbReference type="EMBL" id="OIQ72866.1"/>
    </source>
</evidence>
<protein>
    <submittedName>
        <fullName evidence="1">Uncharacterized protein</fullName>
    </submittedName>
</protein>
<organism evidence="1">
    <name type="scientific">mine drainage metagenome</name>
    <dbReference type="NCBI Taxonomy" id="410659"/>
    <lineage>
        <taxon>unclassified sequences</taxon>
        <taxon>metagenomes</taxon>
        <taxon>ecological metagenomes</taxon>
    </lineage>
</organism>
<dbReference type="AlphaFoldDB" id="A0A1J5PNX4"/>
<name>A0A1J5PNX4_9ZZZZ</name>
<accession>A0A1J5PNX4</accession>
<sequence>MGLNFTITLQLGEPANFPLVYRNDGGNSWGC</sequence>
<proteinExistence type="predicted"/>